<evidence type="ECO:0000256" key="24">
    <source>
        <dbReference type="SAM" id="SignalP"/>
    </source>
</evidence>
<evidence type="ECO:0000256" key="13">
    <source>
        <dbReference type="ARBA" id="ARBA00022741"/>
    </source>
</evidence>
<evidence type="ECO:0000256" key="5">
    <source>
        <dbReference type="ARBA" id="ARBA00022475"/>
    </source>
</evidence>
<comment type="subcellular location">
    <subcellularLocation>
        <location evidence="1">Cell membrane</location>
        <topology evidence="1">Single-pass type I membrane protein</topology>
    </subcellularLocation>
</comment>
<dbReference type="PROSITE" id="PS00108">
    <property type="entry name" value="PROTEIN_KINASE_ST"/>
    <property type="match status" value="1"/>
</dbReference>
<dbReference type="OrthoDB" id="676979at2759"/>
<evidence type="ECO:0000256" key="1">
    <source>
        <dbReference type="ARBA" id="ARBA00004251"/>
    </source>
</evidence>
<dbReference type="PANTHER" id="PTHR27000:SF733">
    <property type="entry name" value="PROTEIN KINASE DOMAIN-CONTAINING PROTEIN"/>
    <property type="match status" value="1"/>
</dbReference>
<feature type="binding site" evidence="22">
    <location>
        <position position="732"/>
    </location>
    <ligand>
        <name>ATP</name>
        <dbReference type="ChEBI" id="CHEBI:30616"/>
    </ligand>
</feature>
<evidence type="ECO:0000256" key="4">
    <source>
        <dbReference type="ARBA" id="ARBA00012513"/>
    </source>
</evidence>
<feature type="chain" id="PRO_5032401936" description="non-specific serine/threonine protein kinase" evidence="24">
    <location>
        <begin position="26"/>
        <end position="1001"/>
    </location>
</feature>
<keyword evidence="15 22" id="KW-0067">ATP-binding</keyword>
<dbReference type="AlphaFoldDB" id="A0A830CW42"/>
<organism evidence="26 27">
    <name type="scientific">Phtheirospermum japonicum</name>
    <dbReference type="NCBI Taxonomy" id="374723"/>
    <lineage>
        <taxon>Eukaryota</taxon>
        <taxon>Viridiplantae</taxon>
        <taxon>Streptophyta</taxon>
        <taxon>Embryophyta</taxon>
        <taxon>Tracheophyta</taxon>
        <taxon>Spermatophyta</taxon>
        <taxon>Magnoliopsida</taxon>
        <taxon>eudicotyledons</taxon>
        <taxon>Gunneridae</taxon>
        <taxon>Pentapetalae</taxon>
        <taxon>asterids</taxon>
        <taxon>lamiids</taxon>
        <taxon>Lamiales</taxon>
        <taxon>Orobanchaceae</taxon>
        <taxon>Orobanchaceae incertae sedis</taxon>
        <taxon>Phtheirospermum</taxon>
    </lineage>
</organism>
<keyword evidence="10 23" id="KW-0812">Transmembrane</keyword>
<evidence type="ECO:0000313" key="27">
    <source>
        <dbReference type="Proteomes" id="UP000653305"/>
    </source>
</evidence>
<keyword evidence="17 23" id="KW-0472">Membrane</keyword>
<evidence type="ECO:0000256" key="18">
    <source>
        <dbReference type="ARBA" id="ARBA00023170"/>
    </source>
</evidence>
<dbReference type="InterPro" id="IPR011009">
    <property type="entry name" value="Kinase-like_dom_sf"/>
</dbReference>
<evidence type="ECO:0000256" key="8">
    <source>
        <dbReference type="ARBA" id="ARBA00022614"/>
    </source>
</evidence>
<dbReference type="PROSITE" id="PS50011">
    <property type="entry name" value="PROTEIN_KINASE_DOM"/>
    <property type="match status" value="1"/>
</dbReference>
<dbReference type="SUPFAM" id="SSF52058">
    <property type="entry name" value="L domain-like"/>
    <property type="match status" value="1"/>
</dbReference>
<keyword evidence="18 26" id="KW-0675">Receptor</keyword>
<dbReference type="InterPro" id="IPR008271">
    <property type="entry name" value="Ser/Thr_kinase_AS"/>
</dbReference>
<keyword evidence="6" id="KW-0723">Serine/threonine-protein kinase</keyword>
<protein>
    <recommendedName>
        <fullName evidence="4">non-specific serine/threonine protein kinase</fullName>
        <ecNumber evidence="4">2.7.11.1</ecNumber>
    </recommendedName>
</protein>
<dbReference type="InterPro" id="IPR001611">
    <property type="entry name" value="Leu-rich_rpt"/>
</dbReference>
<keyword evidence="7" id="KW-0597">Phosphoprotein</keyword>
<evidence type="ECO:0000256" key="6">
    <source>
        <dbReference type="ARBA" id="ARBA00022527"/>
    </source>
</evidence>
<dbReference type="EMBL" id="BMAC01000752">
    <property type="protein sequence ID" value="GFQ02513.1"/>
    <property type="molecule type" value="Genomic_DNA"/>
</dbReference>
<keyword evidence="16 23" id="KW-1133">Transmembrane helix</keyword>
<dbReference type="InterPro" id="IPR003591">
    <property type="entry name" value="Leu-rich_rpt_typical-subtyp"/>
</dbReference>
<evidence type="ECO:0000256" key="10">
    <source>
        <dbReference type="ARBA" id="ARBA00022692"/>
    </source>
</evidence>
<dbReference type="InterPro" id="IPR013210">
    <property type="entry name" value="LRR_N_plant-typ"/>
</dbReference>
<feature type="domain" description="Protein kinase" evidence="25">
    <location>
        <begin position="703"/>
        <end position="1001"/>
    </location>
</feature>
<evidence type="ECO:0000256" key="23">
    <source>
        <dbReference type="SAM" id="Phobius"/>
    </source>
</evidence>
<evidence type="ECO:0000313" key="26">
    <source>
        <dbReference type="EMBL" id="GFQ02513.1"/>
    </source>
</evidence>
<keyword evidence="5" id="KW-1003">Cell membrane</keyword>
<keyword evidence="11 24" id="KW-0732">Signal</keyword>
<dbReference type="InterPro" id="IPR032675">
    <property type="entry name" value="LRR_dom_sf"/>
</dbReference>
<evidence type="ECO:0000256" key="3">
    <source>
        <dbReference type="ARBA" id="ARBA00009592"/>
    </source>
</evidence>
<evidence type="ECO:0000256" key="9">
    <source>
        <dbReference type="ARBA" id="ARBA00022679"/>
    </source>
</evidence>
<dbReference type="PROSITE" id="PS51450">
    <property type="entry name" value="LRR"/>
    <property type="match status" value="1"/>
</dbReference>
<gene>
    <name evidence="26" type="ORF">PHJA_002395300</name>
</gene>
<dbReference type="Pfam" id="PF00560">
    <property type="entry name" value="LRR_1"/>
    <property type="match status" value="8"/>
</dbReference>
<keyword evidence="14 26" id="KW-0418">Kinase</keyword>
<keyword evidence="13 22" id="KW-0547">Nucleotide-binding</keyword>
<comment type="catalytic activity">
    <reaction evidence="20">
        <text>L-threonyl-[protein] + ATP = O-phospho-L-threonyl-[protein] + ADP + H(+)</text>
        <dbReference type="Rhea" id="RHEA:46608"/>
        <dbReference type="Rhea" id="RHEA-COMP:11060"/>
        <dbReference type="Rhea" id="RHEA-COMP:11605"/>
        <dbReference type="ChEBI" id="CHEBI:15378"/>
        <dbReference type="ChEBI" id="CHEBI:30013"/>
        <dbReference type="ChEBI" id="CHEBI:30616"/>
        <dbReference type="ChEBI" id="CHEBI:61977"/>
        <dbReference type="ChEBI" id="CHEBI:456216"/>
        <dbReference type="EC" id="2.7.11.1"/>
    </reaction>
</comment>
<dbReference type="SMART" id="SM00220">
    <property type="entry name" value="S_TKc"/>
    <property type="match status" value="1"/>
</dbReference>
<dbReference type="InterPro" id="IPR017441">
    <property type="entry name" value="Protein_kinase_ATP_BS"/>
</dbReference>
<dbReference type="Gene3D" id="3.30.200.20">
    <property type="entry name" value="Phosphorylase Kinase, domain 1"/>
    <property type="match status" value="1"/>
</dbReference>
<accession>A0A830CW42</accession>
<dbReference type="FunFam" id="3.80.10.10:FF:000383">
    <property type="entry name" value="Leucine-rich repeat receptor protein kinase EMS1"/>
    <property type="match status" value="1"/>
</dbReference>
<dbReference type="FunFam" id="3.80.10.10:FF:000275">
    <property type="entry name" value="Leucine-rich repeat receptor-like protein kinase"/>
    <property type="match status" value="1"/>
</dbReference>
<evidence type="ECO:0000256" key="11">
    <source>
        <dbReference type="ARBA" id="ARBA00022729"/>
    </source>
</evidence>
<dbReference type="GO" id="GO:0004674">
    <property type="term" value="F:protein serine/threonine kinase activity"/>
    <property type="evidence" value="ECO:0007669"/>
    <property type="project" value="UniProtKB-KW"/>
</dbReference>
<keyword evidence="8" id="KW-0433">Leucine-rich repeat</keyword>
<keyword evidence="12" id="KW-0677">Repeat</keyword>
<dbReference type="SMART" id="SM00369">
    <property type="entry name" value="LRR_TYP"/>
    <property type="match status" value="7"/>
</dbReference>
<keyword evidence="27" id="KW-1185">Reference proteome</keyword>
<dbReference type="FunFam" id="3.80.10.10:FF:000288">
    <property type="entry name" value="LRR receptor-like serine/threonine-protein kinase EFR"/>
    <property type="match status" value="1"/>
</dbReference>
<name>A0A830CW42_9LAMI</name>
<evidence type="ECO:0000256" key="7">
    <source>
        <dbReference type="ARBA" id="ARBA00022553"/>
    </source>
</evidence>
<keyword evidence="19" id="KW-0325">Glycoprotein</keyword>
<dbReference type="SUPFAM" id="SSF56112">
    <property type="entry name" value="Protein kinase-like (PK-like)"/>
    <property type="match status" value="1"/>
</dbReference>
<evidence type="ECO:0000256" key="22">
    <source>
        <dbReference type="PROSITE-ProRule" id="PRU10141"/>
    </source>
</evidence>
<dbReference type="GO" id="GO:0006952">
    <property type="term" value="P:defense response"/>
    <property type="evidence" value="ECO:0007669"/>
    <property type="project" value="UniProtKB-ARBA"/>
</dbReference>
<feature type="signal peptide" evidence="24">
    <location>
        <begin position="1"/>
        <end position="25"/>
    </location>
</feature>
<keyword evidence="9" id="KW-0808">Transferase</keyword>
<dbReference type="SUPFAM" id="SSF52047">
    <property type="entry name" value="RNI-like"/>
    <property type="match status" value="1"/>
</dbReference>
<dbReference type="Gene3D" id="3.80.10.10">
    <property type="entry name" value="Ribonuclease Inhibitor"/>
    <property type="match status" value="3"/>
</dbReference>
<feature type="transmembrane region" description="Helical" evidence="23">
    <location>
        <begin position="652"/>
        <end position="675"/>
    </location>
</feature>
<dbReference type="PANTHER" id="PTHR27000">
    <property type="entry name" value="LEUCINE-RICH REPEAT RECEPTOR-LIKE PROTEIN KINASE FAMILY PROTEIN-RELATED"/>
    <property type="match status" value="1"/>
</dbReference>
<dbReference type="FunFam" id="1.10.510.10:FF:000358">
    <property type="entry name" value="Putative leucine-rich repeat receptor-like serine/threonine-protein kinase"/>
    <property type="match status" value="1"/>
</dbReference>
<comment type="similarity">
    <text evidence="3">Belongs to the RLP family.</text>
</comment>
<dbReference type="Proteomes" id="UP000653305">
    <property type="component" value="Unassembled WGS sequence"/>
</dbReference>
<evidence type="ECO:0000256" key="12">
    <source>
        <dbReference type="ARBA" id="ARBA00022737"/>
    </source>
</evidence>
<sequence length="1001" mass="110679">MASKQYSNTFIFYFFLSLHLSHSKSQTLNTETDRLSLLSFKQSITDDPFQTLTSWNDSTPLCQWRGITCSSRRARVTTLTLPSLKLGGTLSPSIANLTFLKIIDLRENNFRGHIPSDMGCLYRLEHLFLMQNSFGGEIPANLSRCSSLKVMNLNFNSLVGKIPTEFTSLQNLIALHISANHLTGGIPLVLGNISSLLNLSIAQNILGGVIPENLGRLVNLRFLQIGNNNLSSSVPDSVFNLSGVSIFALALNNLEGSFPASLGAKLPNLKHLLVGVNHFSGGIPPTLSNISGLQIIDFPDNRFSGRVPNDLGRLKDLQRLNVGRNLLGGPGPGFLDFIESLTNCSKFQMLSLDSNYFSGLLPRAIVNLSIEMSNLQLGGNRLSGQMPPGLTNLINLNMLNVSWNGFDGQISPDIGKLSGLRRLFMNNNRFSGKIPSGIGNLTKLIELRLDRNGLENVIPASLGNFRELKILNLSSNNLSGVVPLEIFTISSLTVSLNLGRNSLSGNLPEDIGNFRNLRELDLSDNEFSGRIPESLSRCSSLEFVFLHANVLNGSIPLSLSVLKGIQDLDLSKNNLTGNIPRFLEDFVFLRYLNLSFNRLNGEVPKNGVFSNKSAVLLDGNGELCGGNIEFELPLCGFTANSVGRRKTSRLKIVIGTVFGVSGAFVILYVAIYCILKRWRGKSVITLASYEFSYGELEKATNGFSEDNLVGEGGFASVYRGSRSENGKYIAVKVLNRQENGASKSYLAECEALRNIKHRNLVKILGCCSDRDNEGRDFKAIVLEFVPNGSLDKWLHPDGKDYLRVHNNNNSNNSLDFLKRLNVAIDVASALEYLHYYCHVPVVHCDLKPGNVLVDNEFCAHLSDFGLARFLRKHAQAQTQSSSIGIRGSIEYWMGRPTVSISRDVYSFGILLLEMFTGKRPTDDLFREGSSLHMYAKNALLTNNVIDILDPNLIDEQEKVKQCLVLIVRIGVTCSRRLRQERMDMKDANLKLQLIRNTLLEK</sequence>
<evidence type="ECO:0000256" key="19">
    <source>
        <dbReference type="ARBA" id="ARBA00023180"/>
    </source>
</evidence>
<evidence type="ECO:0000256" key="2">
    <source>
        <dbReference type="ARBA" id="ARBA00008684"/>
    </source>
</evidence>
<evidence type="ECO:0000256" key="17">
    <source>
        <dbReference type="ARBA" id="ARBA00023136"/>
    </source>
</evidence>
<dbReference type="GO" id="GO:0051707">
    <property type="term" value="P:response to other organism"/>
    <property type="evidence" value="ECO:0007669"/>
    <property type="project" value="UniProtKB-ARBA"/>
</dbReference>
<proteinExistence type="inferred from homology"/>
<evidence type="ECO:0000256" key="21">
    <source>
        <dbReference type="ARBA" id="ARBA00048679"/>
    </source>
</evidence>
<dbReference type="GO" id="GO:0005886">
    <property type="term" value="C:plasma membrane"/>
    <property type="evidence" value="ECO:0007669"/>
    <property type="project" value="UniProtKB-SubCell"/>
</dbReference>
<comment type="caution">
    <text evidence="26">The sequence shown here is derived from an EMBL/GenBank/DDBJ whole genome shotgun (WGS) entry which is preliminary data.</text>
</comment>
<dbReference type="InterPro" id="IPR000719">
    <property type="entry name" value="Prot_kinase_dom"/>
</dbReference>
<dbReference type="Pfam" id="PF08263">
    <property type="entry name" value="LRRNT_2"/>
    <property type="match status" value="1"/>
</dbReference>
<comment type="similarity">
    <text evidence="2">Belongs to the protein kinase superfamily. Ser/Thr protein kinase family.</text>
</comment>
<evidence type="ECO:0000259" key="25">
    <source>
        <dbReference type="PROSITE" id="PS50011"/>
    </source>
</evidence>
<dbReference type="Pfam" id="PF07714">
    <property type="entry name" value="PK_Tyr_Ser-Thr"/>
    <property type="match status" value="1"/>
</dbReference>
<dbReference type="EC" id="2.7.11.1" evidence="4"/>
<dbReference type="InterPro" id="IPR001245">
    <property type="entry name" value="Ser-Thr/Tyr_kinase_cat_dom"/>
</dbReference>
<evidence type="ECO:0000256" key="14">
    <source>
        <dbReference type="ARBA" id="ARBA00022777"/>
    </source>
</evidence>
<evidence type="ECO:0000256" key="20">
    <source>
        <dbReference type="ARBA" id="ARBA00047899"/>
    </source>
</evidence>
<reference evidence="26" key="1">
    <citation type="submission" date="2020-07" db="EMBL/GenBank/DDBJ databases">
        <title>Ethylene signaling mediates host invasion by parasitic plants.</title>
        <authorList>
            <person name="Yoshida S."/>
        </authorList>
    </citation>
    <scope>NUCLEOTIDE SEQUENCE</scope>
    <source>
        <strain evidence="26">Okayama</strain>
    </source>
</reference>
<dbReference type="PROSITE" id="PS00107">
    <property type="entry name" value="PROTEIN_KINASE_ATP"/>
    <property type="match status" value="1"/>
</dbReference>
<dbReference type="Gene3D" id="1.10.510.10">
    <property type="entry name" value="Transferase(Phosphotransferase) domain 1"/>
    <property type="match status" value="1"/>
</dbReference>
<dbReference type="GO" id="GO:0005524">
    <property type="term" value="F:ATP binding"/>
    <property type="evidence" value="ECO:0007669"/>
    <property type="project" value="UniProtKB-UniRule"/>
</dbReference>
<evidence type="ECO:0000256" key="15">
    <source>
        <dbReference type="ARBA" id="ARBA00022840"/>
    </source>
</evidence>
<evidence type="ECO:0000256" key="16">
    <source>
        <dbReference type="ARBA" id="ARBA00022989"/>
    </source>
</evidence>
<comment type="catalytic activity">
    <reaction evidence="21">
        <text>L-seryl-[protein] + ATP = O-phospho-L-seryl-[protein] + ADP + H(+)</text>
        <dbReference type="Rhea" id="RHEA:17989"/>
        <dbReference type="Rhea" id="RHEA-COMP:9863"/>
        <dbReference type="Rhea" id="RHEA-COMP:11604"/>
        <dbReference type="ChEBI" id="CHEBI:15378"/>
        <dbReference type="ChEBI" id="CHEBI:29999"/>
        <dbReference type="ChEBI" id="CHEBI:30616"/>
        <dbReference type="ChEBI" id="CHEBI:83421"/>
        <dbReference type="ChEBI" id="CHEBI:456216"/>
        <dbReference type="EC" id="2.7.11.1"/>
    </reaction>
</comment>
<dbReference type="FunFam" id="3.30.200.20:FF:000432">
    <property type="entry name" value="LRR receptor-like serine/threonine-protein kinase EFR"/>
    <property type="match status" value="1"/>
</dbReference>